<dbReference type="EMBL" id="ASPP01022766">
    <property type="protein sequence ID" value="ETO11111.1"/>
    <property type="molecule type" value="Genomic_DNA"/>
</dbReference>
<feature type="coiled-coil region" evidence="1">
    <location>
        <begin position="153"/>
        <end position="187"/>
    </location>
</feature>
<feature type="non-terminal residue" evidence="2">
    <location>
        <position position="1"/>
    </location>
</feature>
<comment type="caution">
    <text evidence="2">The sequence shown here is derived from an EMBL/GenBank/DDBJ whole genome shotgun (WGS) entry which is preliminary data.</text>
</comment>
<keyword evidence="3" id="KW-1185">Reference proteome</keyword>
<accession>X6MBQ4</accession>
<evidence type="ECO:0000313" key="2">
    <source>
        <dbReference type="EMBL" id="ETO11111.1"/>
    </source>
</evidence>
<dbReference type="Proteomes" id="UP000023152">
    <property type="component" value="Unassembled WGS sequence"/>
</dbReference>
<evidence type="ECO:0000256" key="1">
    <source>
        <dbReference type="SAM" id="Coils"/>
    </source>
</evidence>
<dbReference type="AlphaFoldDB" id="X6MBQ4"/>
<name>X6MBQ4_RETFI</name>
<gene>
    <name evidence="2" type="ORF">RFI_26265</name>
</gene>
<evidence type="ECO:0000313" key="3">
    <source>
        <dbReference type="Proteomes" id="UP000023152"/>
    </source>
</evidence>
<sequence length="225" mass="26110">NPQTTSFFKSKIVKMSMDEPGKAEEKKTPGSTEGSNFEVTAYVLKDQLEITCRDLITKRLFTGKNWYEQITFAKGYPLIEQGEGRKREIANKFQFEFFLYVCRYTSSDMELEPSKVSSIFNKGDQLVIIIEHDTGLFTANYALALKEVEQSEIDLVNEMLKDMRLQIIKLQTQVQELTKKNERKKRGGKSVGNWIVAGIFARKQSFVNYFFKESFFFSSSFYFAF</sequence>
<organism evidence="2 3">
    <name type="scientific">Reticulomyxa filosa</name>
    <dbReference type="NCBI Taxonomy" id="46433"/>
    <lineage>
        <taxon>Eukaryota</taxon>
        <taxon>Sar</taxon>
        <taxon>Rhizaria</taxon>
        <taxon>Retaria</taxon>
        <taxon>Foraminifera</taxon>
        <taxon>Monothalamids</taxon>
        <taxon>Reticulomyxidae</taxon>
        <taxon>Reticulomyxa</taxon>
    </lineage>
</organism>
<proteinExistence type="predicted"/>
<reference evidence="2 3" key="1">
    <citation type="journal article" date="2013" name="Curr. Biol.">
        <title>The Genome of the Foraminiferan Reticulomyxa filosa.</title>
        <authorList>
            <person name="Glockner G."/>
            <person name="Hulsmann N."/>
            <person name="Schleicher M."/>
            <person name="Noegel A.A."/>
            <person name="Eichinger L."/>
            <person name="Gallinger C."/>
            <person name="Pawlowski J."/>
            <person name="Sierra R."/>
            <person name="Euteneuer U."/>
            <person name="Pillet L."/>
            <person name="Moustafa A."/>
            <person name="Platzer M."/>
            <person name="Groth M."/>
            <person name="Szafranski K."/>
            <person name="Schliwa M."/>
        </authorList>
    </citation>
    <scope>NUCLEOTIDE SEQUENCE [LARGE SCALE GENOMIC DNA]</scope>
</reference>
<protein>
    <submittedName>
        <fullName evidence="2">Uncharacterized protein</fullName>
    </submittedName>
</protein>
<keyword evidence="1" id="KW-0175">Coiled coil</keyword>